<dbReference type="Pfam" id="PF14765">
    <property type="entry name" value="PS-DH"/>
    <property type="match status" value="2"/>
</dbReference>
<dbReference type="PROSITE" id="PS52004">
    <property type="entry name" value="KS3_2"/>
    <property type="match status" value="3"/>
</dbReference>
<feature type="region of interest" description="N-terminal hotdog fold" evidence="5">
    <location>
        <begin position="3371"/>
        <end position="3508"/>
    </location>
</feature>
<dbReference type="CDD" id="cd08955">
    <property type="entry name" value="KR_2_FAS_SDR_x"/>
    <property type="match status" value="1"/>
</dbReference>
<dbReference type="GO" id="GO:0008270">
    <property type="term" value="F:zinc ion binding"/>
    <property type="evidence" value="ECO:0007669"/>
    <property type="project" value="InterPro"/>
</dbReference>
<keyword evidence="4" id="KW-0511">Multifunctional enzyme</keyword>
<feature type="domain" description="Carrier" evidence="6">
    <location>
        <begin position="4501"/>
        <end position="4580"/>
    </location>
</feature>
<feature type="domain" description="Ketosynthase family 3 (KS3)" evidence="7">
    <location>
        <begin position="2140"/>
        <end position="2556"/>
    </location>
</feature>
<dbReference type="SUPFAM" id="SSF50129">
    <property type="entry name" value="GroES-like"/>
    <property type="match status" value="1"/>
</dbReference>
<dbReference type="CDD" id="cd00833">
    <property type="entry name" value="PKS"/>
    <property type="match status" value="3"/>
</dbReference>
<dbReference type="InterPro" id="IPR020806">
    <property type="entry name" value="PKS_PP-bd"/>
</dbReference>
<dbReference type="InterPro" id="IPR020843">
    <property type="entry name" value="ER"/>
</dbReference>
<dbReference type="Pfam" id="PF02801">
    <property type="entry name" value="Ketoacyl-synt_C"/>
    <property type="match status" value="3"/>
</dbReference>
<accession>A0A9P1D584</accession>
<keyword evidence="1" id="KW-0596">Phosphopantetheine</keyword>
<dbReference type="GO" id="GO:0004315">
    <property type="term" value="F:3-oxoacyl-[acyl-carrier-protein] synthase activity"/>
    <property type="evidence" value="ECO:0007669"/>
    <property type="project" value="InterPro"/>
</dbReference>
<dbReference type="GO" id="GO:0044550">
    <property type="term" value="P:secondary metabolite biosynthetic process"/>
    <property type="evidence" value="ECO:0007669"/>
    <property type="project" value="UniProtKB-ARBA"/>
</dbReference>
<dbReference type="PROSITE" id="PS50075">
    <property type="entry name" value="CARRIER"/>
    <property type="match status" value="4"/>
</dbReference>
<dbReference type="Gene3D" id="3.40.50.720">
    <property type="entry name" value="NAD(P)-binding Rossmann-like Domain"/>
    <property type="match status" value="5"/>
</dbReference>
<dbReference type="InterPro" id="IPR001031">
    <property type="entry name" value="Thioesterase"/>
</dbReference>
<dbReference type="InterPro" id="IPR002364">
    <property type="entry name" value="Quin_OxRdtase/zeta-crystal_CS"/>
</dbReference>
<dbReference type="InterPro" id="IPR014030">
    <property type="entry name" value="Ketoacyl_synth_N"/>
</dbReference>
<evidence type="ECO:0000256" key="2">
    <source>
        <dbReference type="ARBA" id="ARBA00022553"/>
    </source>
</evidence>
<dbReference type="Gene3D" id="3.90.180.10">
    <property type="entry name" value="Medium-chain alcohol dehydrogenases, catalytic domain"/>
    <property type="match status" value="1"/>
</dbReference>
<dbReference type="InterPro" id="IPR018201">
    <property type="entry name" value="Ketoacyl_synth_AS"/>
</dbReference>
<reference evidence="10 11" key="2">
    <citation type="submission" date="2024-05" db="EMBL/GenBank/DDBJ databases">
        <authorList>
            <person name="Chen Y."/>
            <person name="Shah S."/>
            <person name="Dougan E. K."/>
            <person name="Thang M."/>
            <person name="Chan C."/>
        </authorList>
    </citation>
    <scope>NUCLEOTIDE SEQUENCE [LARGE SCALE GENOMIC DNA]</scope>
</reference>
<dbReference type="InterPro" id="IPR036291">
    <property type="entry name" value="NAD(P)-bd_dom_sf"/>
</dbReference>
<feature type="region of interest" description="N-terminal hotdog fold" evidence="5">
    <location>
        <begin position="305"/>
        <end position="426"/>
    </location>
</feature>
<dbReference type="Pfam" id="PF00975">
    <property type="entry name" value="Thioesterase"/>
    <property type="match status" value="1"/>
</dbReference>
<evidence type="ECO:0000259" key="6">
    <source>
        <dbReference type="PROSITE" id="PS50075"/>
    </source>
</evidence>
<dbReference type="Proteomes" id="UP001152797">
    <property type="component" value="Unassembled WGS sequence"/>
</dbReference>
<keyword evidence="3" id="KW-0808">Transferase</keyword>
<dbReference type="SMART" id="SM00825">
    <property type="entry name" value="PKS_KS"/>
    <property type="match status" value="3"/>
</dbReference>
<dbReference type="Pfam" id="PF08659">
    <property type="entry name" value="KR"/>
    <property type="match status" value="3"/>
</dbReference>
<evidence type="ECO:0000313" key="9">
    <source>
        <dbReference type="EMBL" id="CAI4003500.1"/>
    </source>
</evidence>
<dbReference type="InterPro" id="IPR019734">
    <property type="entry name" value="TPR_rpt"/>
</dbReference>
<dbReference type="SUPFAM" id="SSF51735">
    <property type="entry name" value="NAD(P)-binding Rossmann-fold domains"/>
    <property type="match status" value="6"/>
</dbReference>
<dbReference type="SUPFAM" id="SSF48452">
    <property type="entry name" value="TPR-like"/>
    <property type="match status" value="3"/>
</dbReference>
<dbReference type="InterPro" id="IPR013154">
    <property type="entry name" value="ADH-like_N"/>
</dbReference>
<dbReference type="Gene3D" id="3.40.47.10">
    <property type="match status" value="3"/>
</dbReference>
<dbReference type="OrthoDB" id="329835at2759"/>
<dbReference type="InterPro" id="IPR011990">
    <property type="entry name" value="TPR-like_helical_dom_sf"/>
</dbReference>
<dbReference type="SUPFAM" id="SSF47336">
    <property type="entry name" value="ACP-like"/>
    <property type="match status" value="4"/>
</dbReference>
<dbReference type="Gene3D" id="3.10.129.110">
    <property type="entry name" value="Polyketide synthase dehydratase"/>
    <property type="match status" value="2"/>
</dbReference>
<dbReference type="Pfam" id="PF00109">
    <property type="entry name" value="ketoacyl-synt"/>
    <property type="match status" value="3"/>
</dbReference>
<dbReference type="SMART" id="SM00028">
    <property type="entry name" value="TPR"/>
    <property type="match status" value="4"/>
</dbReference>
<dbReference type="PROSITE" id="PS00606">
    <property type="entry name" value="KS3_1"/>
    <property type="match status" value="2"/>
</dbReference>
<keyword evidence="2" id="KW-0597">Phosphoprotein</keyword>
<feature type="active site" description="Proton donor; for dehydratase activity" evidence="5">
    <location>
        <position position="504"/>
    </location>
</feature>
<dbReference type="InterPro" id="IPR036736">
    <property type="entry name" value="ACP-like_sf"/>
</dbReference>
<name>A0A9P1D584_9DINO</name>
<dbReference type="InterPro" id="IPR049551">
    <property type="entry name" value="PKS_DH_C"/>
</dbReference>
<dbReference type="InterPro" id="IPR020807">
    <property type="entry name" value="PKS_DH"/>
</dbReference>
<evidence type="ECO:0000313" key="11">
    <source>
        <dbReference type="Proteomes" id="UP001152797"/>
    </source>
</evidence>
<dbReference type="InterPro" id="IPR013968">
    <property type="entry name" value="PKS_KR"/>
</dbReference>
<dbReference type="PANTHER" id="PTHR43775:SF37">
    <property type="entry name" value="SI:DKEY-61P9.11"/>
    <property type="match status" value="1"/>
</dbReference>
<dbReference type="CDD" id="cd05195">
    <property type="entry name" value="enoyl_red"/>
    <property type="match status" value="1"/>
</dbReference>
<dbReference type="GO" id="GO:0006633">
    <property type="term" value="P:fatty acid biosynthetic process"/>
    <property type="evidence" value="ECO:0007669"/>
    <property type="project" value="InterPro"/>
</dbReference>
<evidence type="ECO:0000256" key="3">
    <source>
        <dbReference type="ARBA" id="ARBA00022679"/>
    </source>
</evidence>
<gene>
    <name evidence="9" type="ORF">C1SCF055_LOCUS29362</name>
</gene>
<dbReference type="Pfam" id="PF00107">
    <property type="entry name" value="ADH_zinc_N"/>
    <property type="match status" value="1"/>
</dbReference>
<dbReference type="InterPro" id="IPR020841">
    <property type="entry name" value="PKS_Beta-ketoAc_synthase_dom"/>
</dbReference>
<dbReference type="InterPro" id="IPR050091">
    <property type="entry name" value="PKS_NRPS_Biosynth_Enz"/>
</dbReference>
<evidence type="ECO:0000313" key="10">
    <source>
        <dbReference type="EMBL" id="CAL4790812.1"/>
    </source>
</evidence>
<dbReference type="SUPFAM" id="SSF53901">
    <property type="entry name" value="Thiolase-like"/>
    <property type="match status" value="4"/>
</dbReference>
<dbReference type="Pfam" id="PF08240">
    <property type="entry name" value="ADH_N"/>
    <property type="match status" value="1"/>
</dbReference>
<protein>
    <submittedName>
        <fullName evidence="10">Erythronolide synthase, modules 5 and 6</fullName>
    </submittedName>
</protein>
<dbReference type="GO" id="GO:0016491">
    <property type="term" value="F:oxidoreductase activity"/>
    <property type="evidence" value="ECO:0007669"/>
    <property type="project" value="InterPro"/>
</dbReference>
<feature type="domain" description="PKS/mFAS DH" evidence="8">
    <location>
        <begin position="305"/>
        <end position="590"/>
    </location>
</feature>
<dbReference type="InterPro" id="IPR014031">
    <property type="entry name" value="Ketoacyl_synth_C"/>
</dbReference>
<dbReference type="InterPro" id="IPR009081">
    <property type="entry name" value="PP-bd_ACP"/>
</dbReference>
<dbReference type="Gene3D" id="1.25.40.10">
    <property type="entry name" value="Tetratricopeptide repeat domain"/>
    <property type="match status" value="3"/>
</dbReference>
<dbReference type="EMBL" id="CAMXCT030003279">
    <property type="protein sequence ID" value="CAL4790812.1"/>
    <property type="molecule type" value="Genomic_DNA"/>
</dbReference>
<comment type="caution">
    <text evidence="5">Lacks conserved residue(s) required for the propagation of feature annotation.</text>
</comment>
<dbReference type="Gene3D" id="3.10.129.10">
    <property type="entry name" value="Hotdog Thioesterase"/>
    <property type="match status" value="1"/>
</dbReference>
<evidence type="ECO:0000256" key="5">
    <source>
        <dbReference type="PROSITE-ProRule" id="PRU01363"/>
    </source>
</evidence>
<dbReference type="Pfam" id="PF21089">
    <property type="entry name" value="PKS_DH_N"/>
    <property type="match status" value="1"/>
</dbReference>
<keyword evidence="11" id="KW-1185">Reference proteome</keyword>
<dbReference type="InterPro" id="IPR057326">
    <property type="entry name" value="KR_dom"/>
</dbReference>
<feature type="region of interest" description="C-terminal hotdog fold" evidence="5">
    <location>
        <begin position="3528"/>
        <end position="3673"/>
    </location>
</feature>
<dbReference type="SMART" id="SM00822">
    <property type="entry name" value="PKS_KR"/>
    <property type="match status" value="3"/>
</dbReference>
<dbReference type="SMART" id="SM00826">
    <property type="entry name" value="PKS_DH"/>
    <property type="match status" value="1"/>
</dbReference>
<dbReference type="PROSITE" id="PS52019">
    <property type="entry name" value="PKS_MFAS_DH"/>
    <property type="match status" value="2"/>
</dbReference>
<dbReference type="Gene3D" id="1.10.1200.10">
    <property type="entry name" value="ACP-like"/>
    <property type="match status" value="4"/>
</dbReference>
<dbReference type="InterPro" id="IPR011032">
    <property type="entry name" value="GroES-like_sf"/>
</dbReference>
<dbReference type="InterPro" id="IPR013149">
    <property type="entry name" value="ADH-like_C"/>
</dbReference>
<dbReference type="InterPro" id="IPR049900">
    <property type="entry name" value="PKS_mFAS_DH"/>
</dbReference>
<feature type="region of interest" description="C-terminal hotdog fold" evidence="5">
    <location>
        <begin position="440"/>
        <end position="590"/>
    </location>
</feature>
<dbReference type="InterPro" id="IPR049552">
    <property type="entry name" value="PKS_DH_N"/>
</dbReference>
<reference evidence="9" key="1">
    <citation type="submission" date="2022-10" db="EMBL/GenBank/DDBJ databases">
        <authorList>
            <person name="Chen Y."/>
            <person name="Dougan E. K."/>
            <person name="Chan C."/>
            <person name="Rhodes N."/>
            <person name="Thang M."/>
        </authorList>
    </citation>
    <scope>NUCLEOTIDE SEQUENCE</scope>
</reference>
<evidence type="ECO:0000259" key="8">
    <source>
        <dbReference type="PROSITE" id="PS52019"/>
    </source>
</evidence>
<dbReference type="CDD" id="cd05274">
    <property type="entry name" value="KR_FAS_SDR_x"/>
    <property type="match status" value="1"/>
</dbReference>
<dbReference type="SMART" id="SM00823">
    <property type="entry name" value="PKS_PP"/>
    <property type="match status" value="4"/>
</dbReference>
<evidence type="ECO:0000256" key="4">
    <source>
        <dbReference type="ARBA" id="ARBA00023268"/>
    </source>
</evidence>
<feature type="active site" description="Proton acceptor; for dehydratase activity" evidence="5">
    <location>
        <position position="336"/>
    </location>
</feature>
<dbReference type="PANTHER" id="PTHR43775">
    <property type="entry name" value="FATTY ACID SYNTHASE"/>
    <property type="match status" value="1"/>
</dbReference>
<evidence type="ECO:0000256" key="1">
    <source>
        <dbReference type="ARBA" id="ARBA00022450"/>
    </source>
</evidence>
<feature type="domain" description="Carrier" evidence="6">
    <location>
        <begin position="3387"/>
        <end position="3464"/>
    </location>
</feature>
<organism evidence="9">
    <name type="scientific">Cladocopium goreaui</name>
    <dbReference type="NCBI Taxonomy" id="2562237"/>
    <lineage>
        <taxon>Eukaryota</taxon>
        <taxon>Sar</taxon>
        <taxon>Alveolata</taxon>
        <taxon>Dinophyceae</taxon>
        <taxon>Suessiales</taxon>
        <taxon>Symbiodiniaceae</taxon>
        <taxon>Cladocopium</taxon>
    </lineage>
</organism>
<dbReference type="SMART" id="SM00829">
    <property type="entry name" value="PKS_ER"/>
    <property type="match status" value="1"/>
</dbReference>
<feature type="domain" description="Ketosynthase family 3 (KS3)" evidence="7">
    <location>
        <begin position="1"/>
        <end position="282"/>
    </location>
</feature>
<dbReference type="SUPFAM" id="SSF53474">
    <property type="entry name" value="alpha/beta-Hydrolases"/>
    <property type="match status" value="1"/>
</dbReference>
<dbReference type="Pfam" id="PF00550">
    <property type="entry name" value="PP-binding"/>
    <property type="match status" value="4"/>
</dbReference>
<dbReference type="InterPro" id="IPR042104">
    <property type="entry name" value="PKS_dehydratase_sf"/>
</dbReference>
<evidence type="ECO:0000259" key="7">
    <source>
        <dbReference type="PROSITE" id="PS52004"/>
    </source>
</evidence>
<comment type="caution">
    <text evidence="9">The sequence shown here is derived from an EMBL/GenBank/DDBJ whole genome shotgun (WGS) entry which is preliminary data.</text>
</comment>
<sequence length="4989" mass="539614">MAAMAQTWGKNQWHTSVAYCLGLKGPAYVVDTACSSALVAVDNAAMNLRRGRCTAAVSAAANVMASPATFVSFSKPRMLSPRGRSFTFDASADGYGRGEGAGAVMLSRLLDAHGMARAALRGLAVNQDGMSSTMTAPNGPSQTLVVQTALMEAKMTHHEVLHMECHGTGTPLGDPIEVGALQAGSLQEGSRQQPMATAAVKTSVGHLEGAAASPGLLKTVTLLSRRSAFAVVHLYSLNPHLDLPEDAPQIFQSEHVPLNGRRTGALSSFGFGGTNAHAVLGESEVPVDFITLQRPPQYAKKAFPWREFGFRLLRHQAENSFEVSMSSDVYDIVSHHVVFGSIVTPGVVYVEMAMEATRKLFGHDVALRDVTMVFPFVVPDRFADSGPAPIMRFQMKGDSRFEIQSSSNGKSTVHVEATLEKASKSEMTTLDLEELRSRINEPIETSVVYDAINSVGLYLGPMFQVAKKLWRKETETSSEVLGQLELDFPGVKNTGYIMHPALLDGTIHILATASIGKNVSGLKIFGGVGKVLVVKRENFSKLKRYWVHMRITESLEASQTFNIRVADDDGAVLMIMEDVVFRAVKPEQIQMAIAAQGARDDEQKLYEVQWSPSELESRDLFKSNGLIFADQEAAAGALKAIGKDQTFAKQKALSTLELDSFEWILSISTSHKRSSLTPNLLFVLKLLQSLAKSRHPKFQSLILATRNAQAVATGDMAGAYCPLHAGLWGLARAFRNEHPMGPRVLCVDLPPGGRLSDLRNLPLPNSSTDEQEIALRDQKEETQMWIPRLEEANLEPQTGLSGLSDGSYVITGGLGALGLMFASWLLEQKAQKVALISRSGKPPADCQITYRRLASKVSVHKADIADQKALAEVIKAICKLAPIKGIIHAAGMLDDHMIADLTESHMTTVLAPKADGTMNLDEAVTGQKLDFFALFSSVAALLGTPAQGNYCAANAFMDSYASYLRDEKKMPAVSIQWGPWAEVGMAARANTAETSIARISASKGMEAMKNILSSPLRSGVIAVARIKWTALLGQLPFVPPFLSKFSVSKSVAPVGNYTLEDVKSLVVSALADALGSEDFDVNTPLMELGLDSLAGVEFRNRLQGAVEGINLTPTLMFDYPTVPDLVEYIWSQVGPSEDEAALQGLQGGHIGDQLALASHSGRFPGSLGNHPGDFWRTLSYGLDTTAELPPERWDMDAFYDSDPDAPGKTYVRLGHFIPGIEQFDGEFFGLSEMEQRGMDPHQWLTLEITYDCMYASGLTKETMNGLECGIYVGCATLGGIEPDIPAFGPFTNIGYAYSGLSGRVSHTLSLRGPCFTVDTACSATVVALDCASQAIRLGRCRSAAASGVNLQLSAAIWVGFAKMRGLAMDGNCKTFDTSADGFARGEGMGSVYVKPAAGEGIAPVALLGGVATNHDGRAATITAPNGTAQQRVLRAALAERAMTPEAVGCLECHGTGTALGDPIEVGAQKAVYGKTGGSFSLAAGKTNLGHLEGAAGVAGLSKAVLSCQRAQVPALLWLRQLNHNIDLTGFAAAIPTELFDWRSATARRAAVSSFGFSGTNGHALVEGLVDEVLVERPRANYTRRLLQPYRQWMQDVSFNEVLIPITVEQIDRTGGESMLLIGEGDSFKAASTLATAELEGYPGSEEIIKVVAEKKPNTAVFVTGPSGEVPGKALVDLMKFLQALAAPGSVETVVVLIFKPKGPNFRSDAALWGFARSARLELRTSIKILECVEESQVVSGLKAILASPELELVAGNQAPRLQRCPTSLQHRDVLRVPFEGSALLTGGLGGLGLVAAQELVQVGVSSLVLASRSGRPRSAHSVSRLARLQAAAAIHIKKCDTGAEADVASLASSPLDVKLIVHAAGVLDRCLLPELTSERLQLTTRPKAHGAWYLHQAFEGLQSYVLFSSVSSILGLSGGAAYAAANGYLDGLAKWRPGTLSLRLGPVAEVGMTADSSDAKAMEAMNGMALKTLSLAQVSSALRVTLAPGGSIAFREITLARADWARYFRDAAGLVPSLQDFREDSAAECGAAPSALAKLSADERESHVLSVIRQAASSMHLEIQDDTPLMEAGIDSLSAVEFRGKISSEFRSVRLPSTLMFDHPTLKATASYIAGQLTATAPNSSVASVTPKMDRMDPKNMALKVQGAACNFPGSSEFSHFSCSLWQGTDTISEMPFSRWDVDEYYDPAMPTGLEMYVRHAAFVENVEFFDAQLFGITKVEAEAMDPQQRHLLETAYGAFMDGGWKKAHLMGKTAGVFVGQDKCDWNRMISAAHAGPFAATGGSASISSNRISYSLGLKGPSATVDTACSSSLVAADTAAMNIRQRRCDFAVICGVNMLLLPQTFIGCCQARMLSSDGRCHTFDSSASGYARGEGCGAQVLQNLDVIGPNLSKFLGSALNQDGRSANLTSPNGPSQELVVKMALEDAQITSQHLHQVETHGTGTELGDPIETGALRSVLRRDGDGDPVRLGAVKSNVGHLEGGAGMAGLSKLVTQLQRKSGNVANLHLRQLNQHISEDCKDFAAIFITSATACTEAAASVSSFGFGGTNGHVVLASPEQKASARPSVRFEGWDCTMSSPFCISETAPAFPGGRQAFLWREPAHPLIRHKTKRDDGVVVPGACYLEMILAGVKAHLGPQEAWCIENLGFAKPLVLRNVHGSDESNGVGPAGLVHVVVSVASMEPDEEARKILTTAEELLVLGKIRESLEQAQIARDYYLESGDLASEAEAFRIEVLAKQDDGEYGAVTGEATVKAPDIDLLCEIELARAQAAENMKAEGVLLYTLVEVNVTRPLHKMRHTSKYWCEEAQRIFQELDETFWEGRAALMMVNVLHKFQQPQLMHKFAKEAYDLFGKVGDLKRQGMSLHATSLAYLNEQNTAAAVETGVKALAIYRDIGDRRLEIAELKTIAIWRMTLEGKQGKIAAREAVEAVELARKYPEPNQETVTLHVALQALLNIGDRKQAKEIAQVSLKRFEKDPRLNLEATTLKVFLSQLQGETTNEMDLVEGIKSRKQKMHMLIDLARSHVNHGKVSEAEGFARDGLALAREFGKTFREAQALKVLAEVHLYRGDHFEAMSLTKKSKKISTKDGDKEGQANAWLLLARCHLAAKNHDEAQMSCREAHALCEETKNFQQELEVWQQVVELHMATSHHDAALQAAAKRLEVAQRNKASIKAQVEALDVICTLFMVQKNIPEAEKSAAEMLRMAKLNESLIDLEIAALVQMVQVNILRLSESNGAGSFGAKALQYAEQAWALASRESAGLDYKSSAKYWHAEALVAVGRHQQALTAVREAEAFFKQMRSRDSGGLFRSVLLQGRLERALGKLPEATQSVERALQLAVEAKNSSWEKMAKEELVNIAQPMDEDDEDGSFEPRAVQKTAAPRARSAGLDPNIIRGKLLQHVRSVLTEEGDVDGDTPLMDMGLDSLSAMDLQNLIASSFPFSGASSTILFDYPTIRELTNNLVEQSKEEPVQLRLLIWPDGRLEVESEVGDDEAVTTHVEASLIQLQGGWQKNPIEKDKHNLSQLRDSCPEDVDIDLMYSFGVKSGLPLQPRFRCVRQVQVQKKEPSGLARLEMERDGTQLGFFLGPSVIDSSFQALMALADADVGIGSLKIPLSIKRLQPTGRPYSIGVWSHFQLLDWTEHSTVFRSWMMNDAGESLLYFDSVHLQEVRDEHLQKVLQASGRLGAEQQALYSTTWRPMPATYEVPTSTSKDGWLVLGRADDIRTSGLKEAGCHCVAHGTSKQCVDYSNESALEAILQKFPVAVFVGGLFQDEKTTSRAHSEDVDVLVLALHLCRAATRVARGASSPQILLVTHRENKSKPIEPVHKGLWGFARTVRLEDSNLKITCLDADEATDVAQAVEAGLAALDTHQEEELSFQRIGEDRLSCSRLTRSSLTARAPIRLNMPFRGALTGLRPVPQNMRQPVVLGSVQLRIRAVGLNFRDVLNVMGLYPGDPGPPGADCSGTILELGERVRHLRTGEDVFGEAPGCLSTYSLAPSSLLTQKPPTWSFEEACTMPVIFVTVEEALGDLAQLKRGERVLIHAAAGGVGLVAIQYAKYVGAEVFATAGAEEKHAYLRSLGVKYITSSRSGNKFEADMKIFLEKEAAEGVDVVLNSLSHDDYISRSLACLKSGGRFIEIGKRGIWSHQQMWEARPDIMYEKIAADTMMEKESWRYNAYLKRLLTRVEAASLSPINMHVFEGLEEGVHALQFLQRAQNIGKVVISQPSKMWRVPGMHILSGGTGALGIVTAQFLAEEGAKSICLLSRGGKAPAEVQGRWEWLQASAIEVTVKRGDVSEEAAVKAFAKDFAKGLCVSLLHLAGALADGMLPALDREMFLKSYAPKVHGLRHLLRHVKFEDSAQFVLFSSTSSLFGAPGQGNYAAANANLDAFAPYWSAKGRPTVSVQWGPWAEVGMAVQKGTVQRAKASGIGSLSNSQGMAILGSILYQAGPVQCLVGAAHVRWSKFLQTVFNAGTPSFLQDMEAEAVKSTEGKGEGELAAALSSMGAAERLEAIQQRVKRLAVDVVGEELAGDDPLLESGMDSLSGVEFRNRLQQEFGGVRLPNSAVFDYPTANALAAFIADQFGSPEPEAATTAAQPTVTTSTSILELLNERTSGQPIFLVPGAALQAAGFQALAVFLPVPAYGVSWPSSLPRDMWPRTLTELARLILEEVRQVVPSGPFHLAGHSFGASLCLEMARQVEAAGEVALVILLDPRSLLPVEDAGGVFLQAGLLETVALLSQTVADGAHYASLVEELSKKDAAAQAEAFQNLGAAAVATLEHVHATFRWYATLLSESDTISSIQARIHWLCAVEGWLQPDDAPNEAAKIVRRVQAQVFQRNAKVAERLRNWSSFKVLKVSGDHFSMLHEPHVASTAMRMCFSLVDAEEVVQQPSGLQDIEQQEEVAAQSTLPEEVVQQPSGLQDIEQQEEVAAQSTLPEEVVQQPSGLQDIEQQKEVAAQSTLPEEVLAMHQALEQEEHRWNLMAYRFGKAWDY</sequence>
<proteinExistence type="predicted"/>
<dbReference type="PROSITE" id="PS01162">
    <property type="entry name" value="QOR_ZETA_CRYSTAL"/>
    <property type="match status" value="1"/>
</dbReference>
<dbReference type="Gene3D" id="3.40.50.1820">
    <property type="entry name" value="alpha/beta hydrolase"/>
    <property type="match status" value="1"/>
</dbReference>
<dbReference type="SMART" id="SM01294">
    <property type="entry name" value="PKS_PP_betabranch"/>
    <property type="match status" value="1"/>
</dbReference>
<feature type="domain" description="Ketosynthase family 3 (KS3)" evidence="7">
    <location>
        <begin position="1151"/>
        <end position="1567"/>
    </location>
</feature>
<dbReference type="EMBL" id="CAMXCT010003279">
    <property type="protein sequence ID" value="CAI4003500.1"/>
    <property type="molecule type" value="Genomic_DNA"/>
</dbReference>
<dbReference type="GO" id="GO:0031177">
    <property type="term" value="F:phosphopantetheine binding"/>
    <property type="evidence" value="ECO:0007669"/>
    <property type="project" value="InterPro"/>
</dbReference>
<dbReference type="GO" id="GO:0004312">
    <property type="term" value="F:fatty acid synthase activity"/>
    <property type="evidence" value="ECO:0007669"/>
    <property type="project" value="TreeGrafter"/>
</dbReference>
<dbReference type="EMBL" id="CAMXCT020003279">
    <property type="protein sequence ID" value="CAL1156875.1"/>
    <property type="molecule type" value="Genomic_DNA"/>
</dbReference>
<feature type="domain" description="Carrier" evidence="6">
    <location>
        <begin position="1057"/>
        <end position="1133"/>
    </location>
</feature>
<dbReference type="InterPro" id="IPR016039">
    <property type="entry name" value="Thiolase-like"/>
</dbReference>
<dbReference type="InterPro" id="IPR029058">
    <property type="entry name" value="AB_hydrolase_fold"/>
</dbReference>
<feature type="domain" description="Carrier" evidence="6">
    <location>
        <begin position="2039"/>
        <end position="2117"/>
    </location>
</feature>
<feature type="domain" description="PKS/mFAS DH" evidence="8">
    <location>
        <begin position="3371"/>
        <end position="3673"/>
    </location>
</feature>